<dbReference type="EMBL" id="FMXM01000005">
    <property type="protein sequence ID" value="SDA67374.1"/>
    <property type="molecule type" value="Genomic_DNA"/>
</dbReference>
<evidence type="ECO:0000256" key="1">
    <source>
        <dbReference type="SAM" id="MobiDB-lite"/>
    </source>
</evidence>
<dbReference type="OrthoDB" id="8084726at2"/>
<organism evidence="3 4">
    <name type="scientific">Mesorhizobium qingshengii</name>
    <dbReference type="NCBI Taxonomy" id="1165689"/>
    <lineage>
        <taxon>Bacteria</taxon>
        <taxon>Pseudomonadati</taxon>
        <taxon>Pseudomonadota</taxon>
        <taxon>Alphaproteobacteria</taxon>
        <taxon>Hyphomicrobiales</taxon>
        <taxon>Phyllobacteriaceae</taxon>
        <taxon>Mesorhizobium</taxon>
    </lineage>
</organism>
<proteinExistence type="predicted"/>
<feature type="region of interest" description="Disordered" evidence="1">
    <location>
        <begin position="140"/>
        <end position="164"/>
    </location>
</feature>
<evidence type="ECO:0000256" key="2">
    <source>
        <dbReference type="SAM" id="Phobius"/>
    </source>
</evidence>
<accession>A0A1G5XBJ4</accession>
<keyword evidence="2" id="KW-0812">Transmembrane</keyword>
<keyword evidence="2" id="KW-1133">Transmembrane helix</keyword>
<dbReference type="AlphaFoldDB" id="A0A1G5XBJ4"/>
<evidence type="ECO:0000313" key="4">
    <source>
        <dbReference type="Proteomes" id="UP000198588"/>
    </source>
</evidence>
<evidence type="ECO:0000313" key="3">
    <source>
        <dbReference type="EMBL" id="SDA67374.1"/>
    </source>
</evidence>
<gene>
    <name evidence="3" type="ORF">SAMN02927914_02147</name>
</gene>
<reference evidence="3 4" key="1">
    <citation type="submission" date="2016-10" db="EMBL/GenBank/DDBJ databases">
        <authorList>
            <person name="de Groot N.N."/>
        </authorList>
    </citation>
    <scope>NUCLEOTIDE SEQUENCE [LARGE SCALE GENOMIC DNA]</scope>
    <source>
        <strain evidence="3 4">CGMCC 1.12097</strain>
    </source>
</reference>
<name>A0A1G5XBJ4_9HYPH</name>
<protein>
    <submittedName>
        <fullName evidence="3">Uncharacterized protein</fullName>
    </submittedName>
</protein>
<keyword evidence="2" id="KW-0472">Membrane</keyword>
<sequence>MDISSARLAALLRQAMTPQTVPQAKADPVRTALVKALVQPPAPSLLAQQTAPALLALPVVPMAAKSQQIASAGIVEAYLAAVGSNEKVTPAPVVARKAVPGAEAQRGALPTLATANDTTPAGTVALSLLAFVAPQAPMSRNGDIPDASAGPSKPTNRTHAAPLPNHERPLLKIAFVSATTGLLAAGAFGLAIRILG</sequence>
<dbReference type="Proteomes" id="UP000198588">
    <property type="component" value="Unassembled WGS sequence"/>
</dbReference>
<feature type="transmembrane region" description="Helical" evidence="2">
    <location>
        <begin position="173"/>
        <end position="195"/>
    </location>
</feature>